<proteinExistence type="predicted"/>
<reference evidence="1 2" key="1">
    <citation type="submission" date="2017-10" db="EMBL/GenBank/DDBJ databases">
        <title>Bifidobacterium xylocopum sp. nov. and Bifidobacterium aemilianum sp. nov., from the carpenter bee (Xylocopa violacea) digestive tract.</title>
        <authorList>
            <person name="Alberoni D."/>
            <person name="Baffoni L."/>
            <person name="Di Gioia D."/>
            <person name="Gaggia F."/>
            <person name="Biavati B."/>
        </authorList>
    </citation>
    <scope>NUCLEOTIDE SEQUENCE [LARGE SCALE GENOMIC DNA]</scope>
    <source>
        <strain evidence="1 2">XV10</strain>
    </source>
</reference>
<evidence type="ECO:0000313" key="2">
    <source>
        <dbReference type="Proteomes" id="UP000252530"/>
    </source>
</evidence>
<sequence>MGLESGMHPIRGWSRFARASQGWSGVDCQVGAVLAPGRRELAVSLLGAPSVLGESPVLGAGGSWVGGSDGVCGACAGGAGLAWSVGVGFVVELRGLAWLLSLTGLAVEGWLVVSEIPTGGGGHICCVGQTGHQRDGDDGRTAEKNAQHVSLVSF</sequence>
<organism evidence="1 2">
    <name type="scientific">Bifidobacterium aemilianum</name>
    <dbReference type="NCBI Taxonomy" id="2493120"/>
    <lineage>
        <taxon>Bacteria</taxon>
        <taxon>Bacillati</taxon>
        <taxon>Actinomycetota</taxon>
        <taxon>Actinomycetes</taxon>
        <taxon>Bifidobacteriales</taxon>
        <taxon>Bifidobacteriaceae</taxon>
        <taxon>Bifidobacterium</taxon>
    </lineage>
</organism>
<dbReference type="EMBL" id="PDCG01000003">
    <property type="protein sequence ID" value="RBP97791.1"/>
    <property type="molecule type" value="Genomic_DNA"/>
</dbReference>
<gene>
    <name evidence="1" type="ORF">CRD60_04130</name>
</gene>
<comment type="caution">
    <text evidence="1">The sequence shown here is derived from an EMBL/GenBank/DDBJ whole genome shotgun (WGS) entry which is preliminary data.</text>
</comment>
<protein>
    <submittedName>
        <fullName evidence="1">Uncharacterized protein</fullName>
    </submittedName>
</protein>
<dbReference type="Proteomes" id="UP000252530">
    <property type="component" value="Unassembled WGS sequence"/>
</dbReference>
<accession>A0A366KAU7</accession>
<evidence type="ECO:0000313" key="1">
    <source>
        <dbReference type="EMBL" id="RBP97791.1"/>
    </source>
</evidence>
<name>A0A366KAU7_9BIFI</name>
<keyword evidence="2" id="KW-1185">Reference proteome</keyword>
<dbReference type="AlphaFoldDB" id="A0A366KAU7"/>